<evidence type="ECO:0000256" key="17">
    <source>
        <dbReference type="SAM" id="Phobius"/>
    </source>
</evidence>
<keyword evidence="6 16" id="KW-0597">Phosphoprotein</keyword>
<reference evidence="20" key="1">
    <citation type="journal article" date="2021" name="PeerJ">
        <title>Extensive microbial diversity within the chicken gut microbiome revealed by metagenomics and culture.</title>
        <authorList>
            <person name="Gilroy R."/>
            <person name="Ravi A."/>
            <person name="Getino M."/>
            <person name="Pursley I."/>
            <person name="Horton D.L."/>
            <person name="Alikhan N.F."/>
            <person name="Baker D."/>
            <person name="Gharbi K."/>
            <person name="Hall N."/>
            <person name="Watson M."/>
            <person name="Adriaenssens E.M."/>
            <person name="Foster-Nyarko E."/>
            <person name="Jarju S."/>
            <person name="Secka A."/>
            <person name="Antonio M."/>
            <person name="Oren A."/>
            <person name="Chaudhuri R.R."/>
            <person name="La Ragione R."/>
            <person name="Hildebrand F."/>
            <person name="Pallen M.J."/>
        </authorList>
    </citation>
    <scope>NUCLEOTIDE SEQUENCE</scope>
    <source>
        <strain evidence="20">ChiSjej1B19-5720</strain>
    </source>
</reference>
<comment type="subcellular location">
    <subcellularLocation>
        <location evidence="2">Cell membrane</location>
        <topology evidence="2">Multi-pass membrane protein</topology>
    </subcellularLocation>
</comment>
<dbReference type="InterPro" id="IPR029151">
    <property type="entry name" value="Sensor-like_sf"/>
</dbReference>
<feature type="transmembrane region" description="Helical" evidence="17">
    <location>
        <begin position="283"/>
        <end position="304"/>
    </location>
</feature>
<dbReference type="Pfam" id="PF02743">
    <property type="entry name" value="dCache_1"/>
    <property type="match status" value="1"/>
</dbReference>
<keyword evidence="14 17" id="KW-0472">Membrane</keyword>
<evidence type="ECO:0000256" key="15">
    <source>
        <dbReference type="ARBA" id="ARBA00024867"/>
    </source>
</evidence>
<evidence type="ECO:0000313" key="21">
    <source>
        <dbReference type="Proteomes" id="UP000823842"/>
    </source>
</evidence>
<keyword evidence="7" id="KW-0808">Transferase</keyword>
<sequence>MKYYSHKKSIPAYIKVLLFVTFVLFLGWSIFLVREKLLINANQMGTILAQNYANEEENRINMYSLLLSTMSHSIQESISHDLSPDLIQDQMEAYSQQLESMLGSRIIDPYGVIHGEIIAAVPWEGDADYSYAASLWYKAALDAEGNVIYTDAYEDAVTGEKVITLAKRMNENGDVLAFDILLSNFHTHQNRVVIPDASSFFLFDSDGALMYYSSDISANEANAQEYLKELVSNIRQGRLDSHDDTITGLDGKKRVVYYYELSNGWLSVITIPIDVILQDGWDTTLLVLSSICAILVITAAVILIRGHFSGRSMRQIYETLQILGDSYYAIYRVNFRTETYTSIKSSDDVKELLGDSGSYRHLLDVVKNVVDKNTHEKFEENLSAENIRNLIENGIYDFGGDYQRDFGGHYKWVNIQVLYNKGLHIDEVILAFREIDADKRRELQQHVLLQNALDAAKKTVQQKTMFFSNASHDMRTPLNAIIGLSKLAQRPDVSKETISGYMKKIQNSGEQLLTLVNDILDVSRLEHGRGSSLNYISMNISKCVRENIDTFREQAILEKKELTDEYEVQFPHVYCDPARLGQILNNLLSNAMKYSHEGAKIQVSLKELNHQPGHSKYQITVQDTGIGMSKDYLASIFEPFSREATFTANKVTGTGLGMPIVKTLIQQMSGEITVSSEPGKGSTFIVTLPLQNLEEAQEQPPVSQNLEEDFTLEGKTFLLAEDNEINMEVATECLNMLGAHVLQAWNGQEAVNIFQASDEHQIHAILMDMQMPVMDGCQAAEAIRNLPRPDAKTIPIIAVTANVFAEDIARTTQAGMNAHIAKPIDFKQLQTVLKDCLTAGAL</sequence>
<dbReference type="GO" id="GO:0000155">
    <property type="term" value="F:phosphorelay sensor kinase activity"/>
    <property type="evidence" value="ECO:0007669"/>
    <property type="project" value="InterPro"/>
</dbReference>
<keyword evidence="12 17" id="KW-1133">Transmembrane helix</keyword>
<dbReference type="Pfam" id="PF00072">
    <property type="entry name" value="Response_reg"/>
    <property type="match status" value="1"/>
</dbReference>
<evidence type="ECO:0000256" key="10">
    <source>
        <dbReference type="ARBA" id="ARBA00022777"/>
    </source>
</evidence>
<feature type="transmembrane region" description="Helical" evidence="17">
    <location>
        <begin position="12"/>
        <end position="33"/>
    </location>
</feature>
<dbReference type="InterPro" id="IPR003594">
    <property type="entry name" value="HATPase_dom"/>
</dbReference>
<evidence type="ECO:0000256" key="9">
    <source>
        <dbReference type="ARBA" id="ARBA00022741"/>
    </source>
</evidence>
<evidence type="ECO:0000256" key="11">
    <source>
        <dbReference type="ARBA" id="ARBA00022840"/>
    </source>
</evidence>
<evidence type="ECO:0000256" key="6">
    <source>
        <dbReference type="ARBA" id="ARBA00022553"/>
    </source>
</evidence>
<evidence type="ECO:0000256" key="7">
    <source>
        <dbReference type="ARBA" id="ARBA00022679"/>
    </source>
</evidence>
<dbReference type="SUPFAM" id="SSF103190">
    <property type="entry name" value="Sensory domain-like"/>
    <property type="match status" value="1"/>
</dbReference>
<keyword evidence="13" id="KW-0902">Two-component regulatory system</keyword>
<evidence type="ECO:0000256" key="13">
    <source>
        <dbReference type="ARBA" id="ARBA00023012"/>
    </source>
</evidence>
<dbReference type="CDD" id="cd16922">
    <property type="entry name" value="HATPase_EvgS-ArcB-TorS-like"/>
    <property type="match status" value="1"/>
</dbReference>
<dbReference type="Gene3D" id="3.30.565.10">
    <property type="entry name" value="Histidine kinase-like ATPase, C-terminal domain"/>
    <property type="match status" value="1"/>
</dbReference>
<dbReference type="CDD" id="cd18774">
    <property type="entry name" value="PDC2_HK_sensor"/>
    <property type="match status" value="1"/>
</dbReference>
<evidence type="ECO:0000256" key="1">
    <source>
        <dbReference type="ARBA" id="ARBA00000085"/>
    </source>
</evidence>
<evidence type="ECO:0000256" key="3">
    <source>
        <dbReference type="ARBA" id="ARBA00012438"/>
    </source>
</evidence>
<dbReference type="PRINTS" id="PR00344">
    <property type="entry name" value="BCTRLSENSOR"/>
</dbReference>
<dbReference type="PROSITE" id="PS50109">
    <property type="entry name" value="HIS_KIN"/>
    <property type="match status" value="1"/>
</dbReference>
<evidence type="ECO:0000256" key="14">
    <source>
        <dbReference type="ARBA" id="ARBA00023136"/>
    </source>
</evidence>
<comment type="function">
    <text evidence="15">May play the central regulatory role in sporulation. It may be an element of the effector pathway responsible for the activation of sporulation genes in response to nutritional stress. Spo0A may act in concert with spo0H (a sigma factor) to control the expression of some genes that are critical to the sporulation process.</text>
</comment>
<dbReference type="SMART" id="SM00387">
    <property type="entry name" value="HATPase_c"/>
    <property type="match status" value="1"/>
</dbReference>
<feature type="domain" description="Histidine kinase" evidence="18">
    <location>
        <begin position="469"/>
        <end position="692"/>
    </location>
</feature>
<dbReference type="Pfam" id="PF00512">
    <property type="entry name" value="HisKA"/>
    <property type="match status" value="1"/>
</dbReference>
<dbReference type="SMART" id="SM00388">
    <property type="entry name" value="HisKA"/>
    <property type="match status" value="1"/>
</dbReference>
<dbReference type="Gene3D" id="3.30.450.20">
    <property type="entry name" value="PAS domain"/>
    <property type="match status" value="2"/>
</dbReference>
<dbReference type="SUPFAM" id="SSF47384">
    <property type="entry name" value="Homodimeric domain of signal transducing histidine kinase"/>
    <property type="match status" value="1"/>
</dbReference>
<dbReference type="InterPro" id="IPR005467">
    <property type="entry name" value="His_kinase_dom"/>
</dbReference>
<dbReference type="GO" id="GO:0005524">
    <property type="term" value="F:ATP binding"/>
    <property type="evidence" value="ECO:0007669"/>
    <property type="project" value="UniProtKB-KW"/>
</dbReference>
<evidence type="ECO:0000259" key="18">
    <source>
        <dbReference type="PROSITE" id="PS50109"/>
    </source>
</evidence>
<protein>
    <recommendedName>
        <fullName evidence="4">Stage 0 sporulation protein A homolog</fullName>
        <ecNumber evidence="3">2.7.13.3</ecNumber>
    </recommendedName>
</protein>
<feature type="domain" description="Response regulatory" evidence="19">
    <location>
        <begin position="716"/>
        <end position="837"/>
    </location>
</feature>
<dbReference type="GO" id="GO:0009927">
    <property type="term" value="F:histidine phosphotransfer kinase activity"/>
    <property type="evidence" value="ECO:0007669"/>
    <property type="project" value="TreeGrafter"/>
</dbReference>
<evidence type="ECO:0000256" key="4">
    <source>
        <dbReference type="ARBA" id="ARBA00018672"/>
    </source>
</evidence>
<gene>
    <name evidence="20" type="ORF">IAA06_04910</name>
</gene>
<name>A0A9D2LS78_9FIRM</name>
<dbReference type="SUPFAM" id="SSF55874">
    <property type="entry name" value="ATPase domain of HSP90 chaperone/DNA topoisomerase II/histidine kinase"/>
    <property type="match status" value="1"/>
</dbReference>
<dbReference type="GO" id="GO:0005886">
    <property type="term" value="C:plasma membrane"/>
    <property type="evidence" value="ECO:0007669"/>
    <property type="project" value="UniProtKB-SubCell"/>
</dbReference>
<dbReference type="CDD" id="cd18773">
    <property type="entry name" value="PDC1_HK_sensor"/>
    <property type="match status" value="1"/>
</dbReference>
<evidence type="ECO:0000259" key="19">
    <source>
        <dbReference type="PROSITE" id="PS50110"/>
    </source>
</evidence>
<keyword evidence="8 17" id="KW-0812">Transmembrane</keyword>
<evidence type="ECO:0000256" key="5">
    <source>
        <dbReference type="ARBA" id="ARBA00022475"/>
    </source>
</evidence>
<dbReference type="CDD" id="cd00082">
    <property type="entry name" value="HisKA"/>
    <property type="match status" value="1"/>
</dbReference>
<dbReference type="EMBL" id="DWYZ01000095">
    <property type="protein sequence ID" value="HJB28119.1"/>
    <property type="molecule type" value="Genomic_DNA"/>
</dbReference>
<dbReference type="AlphaFoldDB" id="A0A9D2LS78"/>
<proteinExistence type="predicted"/>
<keyword evidence="9" id="KW-0547">Nucleotide-binding</keyword>
<dbReference type="EC" id="2.7.13.3" evidence="3"/>
<dbReference type="SMART" id="SM00448">
    <property type="entry name" value="REC"/>
    <property type="match status" value="1"/>
</dbReference>
<dbReference type="Proteomes" id="UP000823842">
    <property type="component" value="Unassembled WGS sequence"/>
</dbReference>
<dbReference type="PROSITE" id="PS50110">
    <property type="entry name" value="RESPONSE_REGULATORY"/>
    <property type="match status" value="1"/>
</dbReference>
<evidence type="ECO:0000256" key="8">
    <source>
        <dbReference type="ARBA" id="ARBA00022692"/>
    </source>
</evidence>
<feature type="modified residue" description="4-aspartylphosphate" evidence="16">
    <location>
        <position position="768"/>
    </location>
</feature>
<dbReference type="InterPro" id="IPR003661">
    <property type="entry name" value="HisK_dim/P_dom"/>
</dbReference>
<evidence type="ECO:0000256" key="16">
    <source>
        <dbReference type="PROSITE-ProRule" id="PRU00169"/>
    </source>
</evidence>
<evidence type="ECO:0000256" key="2">
    <source>
        <dbReference type="ARBA" id="ARBA00004651"/>
    </source>
</evidence>
<dbReference type="CDD" id="cd17546">
    <property type="entry name" value="REC_hyHK_CKI1_RcsC-like"/>
    <property type="match status" value="1"/>
</dbReference>
<dbReference type="InterPro" id="IPR001789">
    <property type="entry name" value="Sig_transdc_resp-reg_receiver"/>
</dbReference>
<dbReference type="InterPro" id="IPR011006">
    <property type="entry name" value="CheY-like_superfamily"/>
</dbReference>
<organism evidence="20 21">
    <name type="scientific">Candidatus Blautia faecavium</name>
    <dbReference type="NCBI Taxonomy" id="2838487"/>
    <lineage>
        <taxon>Bacteria</taxon>
        <taxon>Bacillati</taxon>
        <taxon>Bacillota</taxon>
        <taxon>Clostridia</taxon>
        <taxon>Lachnospirales</taxon>
        <taxon>Lachnospiraceae</taxon>
        <taxon>Blautia</taxon>
    </lineage>
</organism>
<dbReference type="InterPro" id="IPR036890">
    <property type="entry name" value="HATPase_C_sf"/>
</dbReference>
<comment type="catalytic activity">
    <reaction evidence="1">
        <text>ATP + protein L-histidine = ADP + protein N-phospho-L-histidine.</text>
        <dbReference type="EC" id="2.7.13.3"/>
    </reaction>
</comment>
<accession>A0A9D2LS78</accession>
<evidence type="ECO:0000313" key="20">
    <source>
        <dbReference type="EMBL" id="HJB28119.1"/>
    </source>
</evidence>
<reference evidence="20" key="2">
    <citation type="submission" date="2021-04" db="EMBL/GenBank/DDBJ databases">
        <authorList>
            <person name="Gilroy R."/>
        </authorList>
    </citation>
    <scope>NUCLEOTIDE SEQUENCE</scope>
    <source>
        <strain evidence="20">ChiSjej1B19-5720</strain>
    </source>
</reference>
<dbReference type="FunFam" id="3.30.565.10:FF:000023">
    <property type="entry name" value="PAS domain-containing sensor histidine kinase"/>
    <property type="match status" value="1"/>
</dbReference>
<keyword evidence="5" id="KW-1003">Cell membrane</keyword>
<dbReference type="InterPro" id="IPR004358">
    <property type="entry name" value="Sig_transdc_His_kin-like_C"/>
</dbReference>
<dbReference type="PANTHER" id="PTHR43047:SF72">
    <property type="entry name" value="OSMOSENSING HISTIDINE PROTEIN KINASE SLN1"/>
    <property type="match status" value="1"/>
</dbReference>
<dbReference type="PANTHER" id="PTHR43047">
    <property type="entry name" value="TWO-COMPONENT HISTIDINE PROTEIN KINASE"/>
    <property type="match status" value="1"/>
</dbReference>
<dbReference type="Gene3D" id="3.40.50.2300">
    <property type="match status" value="1"/>
</dbReference>
<dbReference type="InterPro" id="IPR036097">
    <property type="entry name" value="HisK_dim/P_sf"/>
</dbReference>
<keyword evidence="10" id="KW-0418">Kinase</keyword>
<dbReference type="Pfam" id="PF02518">
    <property type="entry name" value="HATPase_c"/>
    <property type="match status" value="1"/>
</dbReference>
<dbReference type="SUPFAM" id="SSF52172">
    <property type="entry name" value="CheY-like"/>
    <property type="match status" value="1"/>
</dbReference>
<keyword evidence="11" id="KW-0067">ATP-binding</keyword>
<comment type="caution">
    <text evidence="20">The sequence shown here is derived from an EMBL/GenBank/DDBJ whole genome shotgun (WGS) entry which is preliminary data.</text>
</comment>
<dbReference type="InterPro" id="IPR033479">
    <property type="entry name" value="dCache_1"/>
</dbReference>
<dbReference type="Gene3D" id="1.10.287.130">
    <property type="match status" value="1"/>
</dbReference>
<evidence type="ECO:0000256" key="12">
    <source>
        <dbReference type="ARBA" id="ARBA00022989"/>
    </source>
</evidence>